<dbReference type="OrthoDB" id="684652at2759"/>
<dbReference type="EMBL" id="HG739096">
    <property type="protein sequence ID" value="CDP04152.1"/>
    <property type="molecule type" value="Genomic_DNA"/>
</dbReference>
<dbReference type="PROSITE" id="PS50891">
    <property type="entry name" value="LOB"/>
    <property type="match status" value="1"/>
</dbReference>
<dbReference type="PhylomeDB" id="A0A068U791"/>
<dbReference type="STRING" id="49390.A0A068U791"/>
<dbReference type="AlphaFoldDB" id="A0A068U791"/>
<dbReference type="Gramene" id="CDP04152">
    <property type="protein sequence ID" value="CDP04152"/>
    <property type="gene ID" value="GSCOC_T00017460001"/>
</dbReference>
<evidence type="ECO:0000313" key="4">
    <source>
        <dbReference type="Proteomes" id="UP000295252"/>
    </source>
</evidence>
<evidence type="ECO:0000313" key="3">
    <source>
        <dbReference type="EMBL" id="CDP04152.1"/>
    </source>
</evidence>
<dbReference type="PANTHER" id="PTHR31301:SF120">
    <property type="entry name" value="LOB DOMAIN-CONTAINING PROTEIN 23-RELATED"/>
    <property type="match status" value="1"/>
</dbReference>
<name>A0A068U791_COFCA</name>
<evidence type="ECO:0000259" key="2">
    <source>
        <dbReference type="PROSITE" id="PS50891"/>
    </source>
</evidence>
<gene>
    <name evidence="3" type="ORF">GSCOC_T00017460001</name>
</gene>
<accession>A0A068U791</accession>
<comment type="similarity">
    <text evidence="1">Belongs to the LOB domain-containing protein family.</text>
</comment>
<protein>
    <recommendedName>
        <fullName evidence="2">LOB domain-containing protein</fullName>
    </recommendedName>
</protein>
<organism evidence="3 4">
    <name type="scientific">Coffea canephora</name>
    <name type="common">Robusta coffee</name>
    <dbReference type="NCBI Taxonomy" id="49390"/>
    <lineage>
        <taxon>Eukaryota</taxon>
        <taxon>Viridiplantae</taxon>
        <taxon>Streptophyta</taxon>
        <taxon>Embryophyta</taxon>
        <taxon>Tracheophyta</taxon>
        <taxon>Spermatophyta</taxon>
        <taxon>Magnoliopsida</taxon>
        <taxon>eudicotyledons</taxon>
        <taxon>Gunneridae</taxon>
        <taxon>Pentapetalae</taxon>
        <taxon>asterids</taxon>
        <taxon>lamiids</taxon>
        <taxon>Gentianales</taxon>
        <taxon>Rubiaceae</taxon>
        <taxon>Ixoroideae</taxon>
        <taxon>Gardenieae complex</taxon>
        <taxon>Bertiereae - Coffeeae clade</taxon>
        <taxon>Coffeeae</taxon>
        <taxon>Coffea</taxon>
    </lineage>
</organism>
<dbReference type="InParanoid" id="A0A068U791"/>
<reference evidence="4" key="1">
    <citation type="journal article" date="2014" name="Science">
        <title>The coffee genome provides insight into the convergent evolution of caffeine biosynthesis.</title>
        <authorList>
            <person name="Denoeud F."/>
            <person name="Carretero-Paulet L."/>
            <person name="Dereeper A."/>
            <person name="Droc G."/>
            <person name="Guyot R."/>
            <person name="Pietrella M."/>
            <person name="Zheng C."/>
            <person name="Alberti A."/>
            <person name="Anthony F."/>
            <person name="Aprea G."/>
            <person name="Aury J.M."/>
            <person name="Bento P."/>
            <person name="Bernard M."/>
            <person name="Bocs S."/>
            <person name="Campa C."/>
            <person name="Cenci A."/>
            <person name="Combes M.C."/>
            <person name="Crouzillat D."/>
            <person name="Da Silva C."/>
            <person name="Daddiego L."/>
            <person name="De Bellis F."/>
            <person name="Dussert S."/>
            <person name="Garsmeur O."/>
            <person name="Gayraud T."/>
            <person name="Guignon V."/>
            <person name="Jahn K."/>
            <person name="Jamilloux V."/>
            <person name="Joet T."/>
            <person name="Labadie K."/>
            <person name="Lan T."/>
            <person name="Leclercq J."/>
            <person name="Lepelley M."/>
            <person name="Leroy T."/>
            <person name="Li L.T."/>
            <person name="Librado P."/>
            <person name="Lopez L."/>
            <person name="Munoz A."/>
            <person name="Noel B."/>
            <person name="Pallavicini A."/>
            <person name="Perrotta G."/>
            <person name="Poncet V."/>
            <person name="Pot D."/>
            <person name="Priyono X."/>
            <person name="Rigoreau M."/>
            <person name="Rouard M."/>
            <person name="Rozas J."/>
            <person name="Tranchant-Dubreuil C."/>
            <person name="VanBuren R."/>
            <person name="Zhang Q."/>
            <person name="Andrade A.C."/>
            <person name="Argout X."/>
            <person name="Bertrand B."/>
            <person name="de Kochko A."/>
            <person name="Graziosi G."/>
            <person name="Henry R.J."/>
            <person name="Jayarama X."/>
            <person name="Ming R."/>
            <person name="Nagai C."/>
            <person name="Rounsley S."/>
            <person name="Sankoff D."/>
            <person name="Giuliano G."/>
            <person name="Albert V.A."/>
            <person name="Wincker P."/>
            <person name="Lashermes P."/>
        </authorList>
    </citation>
    <scope>NUCLEOTIDE SEQUENCE [LARGE SCALE GENOMIC DNA]</scope>
    <source>
        <strain evidence="4">cv. DH200-94</strain>
    </source>
</reference>
<keyword evidence="4" id="KW-1185">Reference proteome</keyword>
<dbReference type="Pfam" id="PF03195">
    <property type="entry name" value="LOB"/>
    <property type="match status" value="1"/>
</dbReference>
<proteinExistence type="inferred from homology"/>
<feature type="domain" description="LOB" evidence="2">
    <location>
        <begin position="4"/>
        <end position="105"/>
    </location>
</feature>
<dbReference type="Proteomes" id="UP000295252">
    <property type="component" value="Chromosome XI"/>
</dbReference>
<dbReference type="OMA" id="QTQITCH"/>
<evidence type="ECO:0000256" key="1">
    <source>
        <dbReference type="ARBA" id="ARBA00005474"/>
    </source>
</evidence>
<sequence>MNSKRCAGCKYLRRRCPSNCILSPHFPPNDPQRFACVHKIYGASNVAKMLQQVPVQQRAEAANAMYYEAYCRIKDPVYGCVGTVALLQQQIFDAECQLAKIQAEIAVLNGHREATHQNQQVKVATSSANFTLESGGEGTFSSTYDPSICQFY</sequence>
<dbReference type="InterPro" id="IPR004883">
    <property type="entry name" value="LOB"/>
</dbReference>
<dbReference type="PANTHER" id="PTHR31301">
    <property type="entry name" value="LOB DOMAIN-CONTAINING PROTEIN 4-RELATED"/>
    <property type="match status" value="1"/>
</dbReference>